<comment type="caution">
    <text evidence="6">The sequence shown here is derived from an EMBL/GenBank/DDBJ whole genome shotgun (WGS) entry which is preliminary data.</text>
</comment>
<evidence type="ECO:0000259" key="5">
    <source>
        <dbReference type="PROSITE" id="PS51063"/>
    </source>
</evidence>
<organism evidence="6 7">
    <name type="scientific">Piscinibacterium candidicorallinum</name>
    <dbReference type="NCBI Taxonomy" id="1793872"/>
    <lineage>
        <taxon>Bacteria</taxon>
        <taxon>Pseudomonadati</taxon>
        <taxon>Pseudomonadota</taxon>
        <taxon>Betaproteobacteria</taxon>
        <taxon>Burkholderiales</taxon>
        <taxon>Piscinibacterium</taxon>
    </lineage>
</organism>
<keyword evidence="3" id="KW-0804">Transcription</keyword>
<dbReference type="Gene3D" id="1.10.10.10">
    <property type="entry name" value="Winged helix-like DNA-binding domain superfamily/Winged helix DNA-binding domain"/>
    <property type="match status" value="1"/>
</dbReference>
<accession>A0ABV7H8W2</accession>
<evidence type="ECO:0000259" key="4">
    <source>
        <dbReference type="PROSITE" id="PS50042"/>
    </source>
</evidence>
<dbReference type="PROSITE" id="PS50042">
    <property type="entry name" value="CNMP_BINDING_3"/>
    <property type="match status" value="1"/>
</dbReference>
<gene>
    <name evidence="6" type="ORF">ACFOEN_11355</name>
</gene>
<dbReference type="Proteomes" id="UP001595556">
    <property type="component" value="Unassembled WGS sequence"/>
</dbReference>
<feature type="domain" description="Cyclic nucleotide-binding" evidence="4">
    <location>
        <begin position="30"/>
        <end position="125"/>
    </location>
</feature>
<evidence type="ECO:0000313" key="6">
    <source>
        <dbReference type="EMBL" id="MFC3148237.1"/>
    </source>
</evidence>
<dbReference type="Pfam" id="PF00027">
    <property type="entry name" value="cNMP_binding"/>
    <property type="match status" value="1"/>
</dbReference>
<protein>
    <submittedName>
        <fullName evidence="6">Crp/Fnr family transcriptional regulator</fullName>
    </submittedName>
</protein>
<dbReference type="Gene3D" id="2.60.120.10">
    <property type="entry name" value="Jelly Rolls"/>
    <property type="match status" value="1"/>
</dbReference>
<dbReference type="Pfam" id="PF13545">
    <property type="entry name" value="HTH_Crp_2"/>
    <property type="match status" value="1"/>
</dbReference>
<dbReference type="RefSeq" id="WP_377303981.1">
    <property type="nucleotide sequence ID" value="NZ_CP180191.1"/>
</dbReference>
<dbReference type="InterPro" id="IPR000595">
    <property type="entry name" value="cNMP-bd_dom"/>
</dbReference>
<keyword evidence="7" id="KW-1185">Reference proteome</keyword>
<dbReference type="PROSITE" id="PS51063">
    <property type="entry name" value="HTH_CRP_2"/>
    <property type="match status" value="1"/>
</dbReference>
<dbReference type="InterPro" id="IPR036388">
    <property type="entry name" value="WH-like_DNA-bd_sf"/>
</dbReference>
<keyword evidence="2" id="KW-0238">DNA-binding</keyword>
<dbReference type="EMBL" id="JBHRTI010000004">
    <property type="protein sequence ID" value="MFC3148237.1"/>
    <property type="molecule type" value="Genomic_DNA"/>
</dbReference>
<dbReference type="SMART" id="SM00419">
    <property type="entry name" value="HTH_CRP"/>
    <property type="match status" value="1"/>
</dbReference>
<evidence type="ECO:0000256" key="2">
    <source>
        <dbReference type="ARBA" id="ARBA00023125"/>
    </source>
</evidence>
<dbReference type="PANTHER" id="PTHR24567:SF74">
    <property type="entry name" value="HTH-TYPE TRANSCRIPTIONAL REGULATOR ARCR"/>
    <property type="match status" value="1"/>
</dbReference>
<dbReference type="SUPFAM" id="SSF46785">
    <property type="entry name" value="Winged helix' DNA-binding domain"/>
    <property type="match status" value="1"/>
</dbReference>
<dbReference type="InterPro" id="IPR012318">
    <property type="entry name" value="HTH_CRP"/>
</dbReference>
<dbReference type="CDD" id="cd00038">
    <property type="entry name" value="CAP_ED"/>
    <property type="match status" value="1"/>
</dbReference>
<proteinExistence type="predicted"/>
<dbReference type="InterPro" id="IPR014710">
    <property type="entry name" value="RmlC-like_jellyroll"/>
</dbReference>
<evidence type="ECO:0000256" key="3">
    <source>
        <dbReference type="ARBA" id="ARBA00023163"/>
    </source>
</evidence>
<dbReference type="PANTHER" id="PTHR24567">
    <property type="entry name" value="CRP FAMILY TRANSCRIPTIONAL REGULATORY PROTEIN"/>
    <property type="match status" value="1"/>
</dbReference>
<dbReference type="InterPro" id="IPR018490">
    <property type="entry name" value="cNMP-bd_dom_sf"/>
</dbReference>
<sequence length="235" mass="25332">MPTARWDTLSDAERSAIQHSRWLAAAAPLLRERLPALGQVRVLAHGEALHRRGDASDALWCVLVGAIRITSVSEAGREAVLSFIEPFNWFGEIGLIDGGPRTHDGVAEGATRVFVAPAAALHALLNEQPQLWRDVALLVCAKLRLSFAAIEDMSLLPAGPRLARRLEMLAQGAVGGADTAPRSVLHIHQDQLAAMLALSRQTVNQELKRLQAAGVVDLAPGEVRLLNPAALAEWR</sequence>
<evidence type="ECO:0000256" key="1">
    <source>
        <dbReference type="ARBA" id="ARBA00023015"/>
    </source>
</evidence>
<dbReference type="SMART" id="SM00100">
    <property type="entry name" value="cNMP"/>
    <property type="match status" value="1"/>
</dbReference>
<feature type="domain" description="HTH crp-type" evidence="5">
    <location>
        <begin position="156"/>
        <end position="229"/>
    </location>
</feature>
<dbReference type="InterPro" id="IPR050397">
    <property type="entry name" value="Env_Response_Regulators"/>
</dbReference>
<name>A0ABV7H8W2_9BURK</name>
<keyword evidence="1" id="KW-0805">Transcription regulation</keyword>
<evidence type="ECO:0000313" key="7">
    <source>
        <dbReference type="Proteomes" id="UP001595556"/>
    </source>
</evidence>
<dbReference type="InterPro" id="IPR036390">
    <property type="entry name" value="WH_DNA-bd_sf"/>
</dbReference>
<reference evidence="7" key="1">
    <citation type="journal article" date="2019" name="Int. J. Syst. Evol. Microbiol.">
        <title>The Global Catalogue of Microorganisms (GCM) 10K type strain sequencing project: providing services to taxonomists for standard genome sequencing and annotation.</title>
        <authorList>
            <consortium name="The Broad Institute Genomics Platform"/>
            <consortium name="The Broad Institute Genome Sequencing Center for Infectious Disease"/>
            <person name="Wu L."/>
            <person name="Ma J."/>
        </authorList>
    </citation>
    <scope>NUCLEOTIDE SEQUENCE [LARGE SCALE GENOMIC DNA]</scope>
    <source>
        <strain evidence="7">KCTC 52168</strain>
    </source>
</reference>
<dbReference type="SUPFAM" id="SSF51206">
    <property type="entry name" value="cAMP-binding domain-like"/>
    <property type="match status" value="1"/>
</dbReference>